<dbReference type="GeneID" id="28977037"/>
<dbReference type="Gene3D" id="3.30.2140.20">
    <property type="match status" value="1"/>
</dbReference>
<dbReference type="OMA" id="CITHELL"/>
<evidence type="ECO:0000313" key="2">
    <source>
        <dbReference type="EMBL" id="KPV75941.1"/>
    </source>
</evidence>
<dbReference type="RefSeq" id="XP_018271990.1">
    <property type="nucleotide sequence ID" value="XM_018416589.1"/>
</dbReference>
<evidence type="ECO:0000256" key="1">
    <source>
        <dbReference type="ARBA" id="ARBA00006547"/>
    </source>
</evidence>
<dbReference type="OrthoDB" id="10260017at2759"/>
<dbReference type="STRING" id="578459.A0A194S966"/>
<protein>
    <submittedName>
        <fullName evidence="2">Uncharacterized protein</fullName>
    </submittedName>
</protein>
<comment type="similarity">
    <text evidence="1">Belongs to the arylamine N-acetyltransferase family.</text>
</comment>
<organism evidence="2 3">
    <name type="scientific">Rhodotorula graminis (strain WP1)</name>
    <dbReference type="NCBI Taxonomy" id="578459"/>
    <lineage>
        <taxon>Eukaryota</taxon>
        <taxon>Fungi</taxon>
        <taxon>Dikarya</taxon>
        <taxon>Basidiomycota</taxon>
        <taxon>Pucciniomycotina</taxon>
        <taxon>Microbotryomycetes</taxon>
        <taxon>Sporidiobolales</taxon>
        <taxon>Sporidiobolaceae</taxon>
        <taxon>Rhodotorula</taxon>
    </lineage>
</organism>
<gene>
    <name evidence="2" type="ORF">RHOBADRAFT_52949</name>
</gene>
<name>A0A194S966_RHOGW</name>
<reference evidence="2 3" key="1">
    <citation type="journal article" date="2015" name="Front. Microbiol.">
        <title>Genome sequence of the plant growth promoting endophytic yeast Rhodotorula graminis WP1.</title>
        <authorList>
            <person name="Firrincieli A."/>
            <person name="Otillar R."/>
            <person name="Salamov A."/>
            <person name="Schmutz J."/>
            <person name="Khan Z."/>
            <person name="Redman R.S."/>
            <person name="Fleck N.D."/>
            <person name="Lindquist E."/>
            <person name="Grigoriev I.V."/>
            <person name="Doty S.L."/>
        </authorList>
    </citation>
    <scope>NUCLEOTIDE SEQUENCE [LARGE SCALE GENOMIC DNA]</scope>
    <source>
        <strain evidence="2 3">WP1</strain>
    </source>
</reference>
<evidence type="ECO:0000313" key="3">
    <source>
        <dbReference type="Proteomes" id="UP000053890"/>
    </source>
</evidence>
<sequence length="370" mass="40356">MRTFRPDQSRYFSSSVPPSLACLNLADTEAYLERIGLARWSSAGSSSANLASEPPSLDLLAKILMAHHLSVPYDSSAIHVGSEAWARGKAGQGEPIQWRAGPGQELGEGNFRRIVLKRQGGYCFSTNCLAAALLRGFGFRVSEVGARVYLQRGKDPAEVGWSWWSQTTHVCLLVDWEGSGGRWFCDFGFGGGGSPVPIPLQHGATSPSLSRSESFLLCEEAMPLGDDDSFLHDPPNGFTLYRRVVPAGFIIASPDETKLEPGHFFTPCIHFSVSTLAPLDIVANDFYNSQHPSAPWASIFLTSRLLPNGARRSLCHGIPALEAGAPQDGRKYAKLYSKEGIKGDEYDVEWVPFDTQSIGAVLERDFGFLL</sequence>
<proteinExistence type="inferred from homology"/>
<dbReference type="InterPro" id="IPR001447">
    <property type="entry name" value="Arylamine_N-AcTrfase"/>
</dbReference>
<dbReference type="EMBL" id="KQ474077">
    <property type="protein sequence ID" value="KPV75941.1"/>
    <property type="molecule type" value="Genomic_DNA"/>
</dbReference>
<dbReference type="AlphaFoldDB" id="A0A194S966"/>
<keyword evidence="3" id="KW-1185">Reference proteome</keyword>
<dbReference type="SUPFAM" id="SSF54001">
    <property type="entry name" value="Cysteine proteinases"/>
    <property type="match status" value="1"/>
</dbReference>
<dbReference type="PANTHER" id="PTHR11786">
    <property type="entry name" value="N-HYDROXYARYLAMINE O-ACETYLTRANSFERASE"/>
    <property type="match status" value="1"/>
</dbReference>
<dbReference type="Proteomes" id="UP000053890">
    <property type="component" value="Unassembled WGS sequence"/>
</dbReference>
<accession>A0A194S966</accession>
<dbReference type="PANTHER" id="PTHR11786:SF0">
    <property type="entry name" value="ARYLAMINE N-ACETYLTRANSFERASE 4-RELATED"/>
    <property type="match status" value="1"/>
</dbReference>
<dbReference type="GO" id="GO:0016407">
    <property type="term" value="F:acetyltransferase activity"/>
    <property type="evidence" value="ECO:0007669"/>
    <property type="project" value="InterPro"/>
</dbReference>
<dbReference type="InterPro" id="IPR053710">
    <property type="entry name" value="Arylamine_NAT_domain_sf"/>
</dbReference>
<dbReference type="InterPro" id="IPR038765">
    <property type="entry name" value="Papain-like_cys_pep_sf"/>
</dbReference>
<dbReference type="Pfam" id="PF00797">
    <property type="entry name" value="Acetyltransf_2"/>
    <property type="match status" value="1"/>
</dbReference>